<keyword evidence="1" id="KW-1133">Transmembrane helix</keyword>
<keyword evidence="1" id="KW-0472">Membrane</keyword>
<feature type="domain" description="Chitin-binding type-2" evidence="2">
    <location>
        <begin position="35"/>
        <end position="90"/>
    </location>
</feature>
<reference evidence="3" key="2">
    <citation type="submission" date="2015-06" db="UniProtKB">
        <authorList>
            <consortium name="EnsemblMetazoa"/>
        </authorList>
    </citation>
    <scope>IDENTIFICATION</scope>
</reference>
<evidence type="ECO:0000313" key="4">
    <source>
        <dbReference type="Proteomes" id="UP000015104"/>
    </source>
</evidence>
<dbReference type="SMART" id="SM00494">
    <property type="entry name" value="ChtBD2"/>
    <property type="match status" value="1"/>
</dbReference>
<proteinExistence type="predicted"/>
<dbReference type="EnsemblMetazoa" id="tetur09g06719.1">
    <property type="protein sequence ID" value="tetur09g06719.1"/>
    <property type="gene ID" value="tetur09g06719"/>
</dbReference>
<organism evidence="3 4">
    <name type="scientific">Tetranychus urticae</name>
    <name type="common">Two-spotted spider mite</name>
    <dbReference type="NCBI Taxonomy" id="32264"/>
    <lineage>
        <taxon>Eukaryota</taxon>
        <taxon>Metazoa</taxon>
        <taxon>Ecdysozoa</taxon>
        <taxon>Arthropoda</taxon>
        <taxon>Chelicerata</taxon>
        <taxon>Arachnida</taxon>
        <taxon>Acari</taxon>
        <taxon>Acariformes</taxon>
        <taxon>Trombidiformes</taxon>
        <taxon>Prostigmata</taxon>
        <taxon>Eleutherengona</taxon>
        <taxon>Raphignathae</taxon>
        <taxon>Tetranychoidea</taxon>
        <taxon>Tetranychidae</taxon>
        <taxon>Tetranychus</taxon>
    </lineage>
</organism>
<dbReference type="HOGENOM" id="CLU_1919724_0_0_1"/>
<dbReference type="GO" id="GO:0008061">
    <property type="term" value="F:chitin binding"/>
    <property type="evidence" value="ECO:0007669"/>
    <property type="project" value="InterPro"/>
</dbReference>
<sequence>MVYQQNSFVSRVYLILVYTIISPLIIRPVYLQTPSPSCGSQEAYYANSQDCRSYYYCWNNEVYLQYCPNGLYFHLAGRTCEPAGVADCGGYSGNGGFSSTTTRKPGLFGPSLCTKICSDPDLAKKSPVKGVFYTFCQCTDISTTPIPNYAASVPLTTPQPNVFSIITNFINSIFPGTR</sequence>
<dbReference type="PROSITE" id="PS50940">
    <property type="entry name" value="CHIT_BIND_II"/>
    <property type="match status" value="1"/>
</dbReference>
<dbReference type="AlphaFoldDB" id="T1KEI2"/>
<dbReference type="EMBL" id="CAEY01002017">
    <property type="status" value="NOT_ANNOTATED_CDS"/>
    <property type="molecule type" value="Genomic_DNA"/>
</dbReference>
<evidence type="ECO:0000259" key="2">
    <source>
        <dbReference type="PROSITE" id="PS50940"/>
    </source>
</evidence>
<dbReference type="GO" id="GO:0005576">
    <property type="term" value="C:extracellular region"/>
    <property type="evidence" value="ECO:0007669"/>
    <property type="project" value="InterPro"/>
</dbReference>
<dbReference type="InterPro" id="IPR036508">
    <property type="entry name" value="Chitin-bd_dom_sf"/>
</dbReference>
<keyword evidence="4" id="KW-1185">Reference proteome</keyword>
<dbReference type="Pfam" id="PF01607">
    <property type="entry name" value="CBM_14"/>
    <property type="match status" value="1"/>
</dbReference>
<reference evidence="4" key="1">
    <citation type="submission" date="2011-08" db="EMBL/GenBank/DDBJ databases">
        <authorList>
            <person name="Rombauts S."/>
        </authorList>
    </citation>
    <scope>NUCLEOTIDE SEQUENCE</scope>
    <source>
        <strain evidence="4">London</strain>
    </source>
</reference>
<evidence type="ECO:0000256" key="1">
    <source>
        <dbReference type="SAM" id="Phobius"/>
    </source>
</evidence>
<name>T1KEI2_TETUR</name>
<feature type="transmembrane region" description="Helical" evidence="1">
    <location>
        <begin position="12"/>
        <end position="30"/>
    </location>
</feature>
<evidence type="ECO:0000313" key="3">
    <source>
        <dbReference type="EnsemblMetazoa" id="tetur09g06719.1"/>
    </source>
</evidence>
<protein>
    <recommendedName>
        <fullName evidence="2">Chitin-binding type-2 domain-containing protein</fullName>
    </recommendedName>
</protein>
<dbReference type="SUPFAM" id="SSF57625">
    <property type="entry name" value="Invertebrate chitin-binding proteins"/>
    <property type="match status" value="1"/>
</dbReference>
<dbReference type="InterPro" id="IPR002557">
    <property type="entry name" value="Chitin-bd_dom"/>
</dbReference>
<dbReference type="Gene3D" id="2.170.140.10">
    <property type="entry name" value="Chitin binding domain"/>
    <property type="match status" value="1"/>
</dbReference>
<accession>T1KEI2</accession>
<keyword evidence="1" id="KW-0812">Transmembrane</keyword>
<dbReference type="Proteomes" id="UP000015104">
    <property type="component" value="Unassembled WGS sequence"/>
</dbReference>